<accession>A0A1F4PZI5</accession>
<evidence type="ECO:0000313" key="1">
    <source>
        <dbReference type="EMBL" id="OGB89006.1"/>
    </source>
</evidence>
<sequence length="260" mass="28198">MTNDKYQMTNKSRNFKSIKRFGLGILFGFWVLGFGFLPQAGALSRVFPAPAFNGPTGLVRVPSADIIPYKNFNIAADYGSVMAAGGTTSTEAIINYKMNLGAFHGLELGVIGGTDRSTNKLREGVFVNMKLSLSTGDEPDPLLLALGVENLFSYTQTDVYMVATKYLKAGPQLTFGFMADFPNYKFRPLGVLGVNTALGDNLFLVADMMVGETLFQVNGGARFYFTPIFSLNISGLNLLDGGQAKDQRTALVGFSWANPF</sequence>
<dbReference type="EMBL" id="METM01000031">
    <property type="protein sequence ID" value="OGB89006.1"/>
    <property type="molecule type" value="Genomic_DNA"/>
</dbReference>
<protein>
    <submittedName>
        <fullName evidence="1">Uncharacterized protein</fullName>
    </submittedName>
</protein>
<proteinExistence type="predicted"/>
<comment type="caution">
    <text evidence="1">The sequence shown here is derived from an EMBL/GenBank/DDBJ whole genome shotgun (WGS) entry which is preliminary data.</text>
</comment>
<organism evidence="1 2">
    <name type="scientific">candidate division WOR-1 bacterium RIFCSPHIGHO2_01_FULL_53_15</name>
    <dbReference type="NCBI Taxonomy" id="1802564"/>
    <lineage>
        <taxon>Bacteria</taxon>
        <taxon>Bacillati</taxon>
        <taxon>Saganbacteria</taxon>
    </lineage>
</organism>
<gene>
    <name evidence="1" type="ORF">A2625_04695</name>
</gene>
<evidence type="ECO:0000313" key="2">
    <source>
        <dbReference type="Proteomes" id="UP000178724"/>
    </source>
</evidence>
<reference evidence="1 2" key="1">
    <citation type="journal article" date="2016" name="Nat. Commun.">
        <title>Thousands of microbial genomes shed light on interconnected biogeochemical processes in an aquifer system.</title>
        <authorList>
            <person name="Anantharaman K."/>
            <person name="Brown C.T."/>
            <person name="Hug L.A."/>
            <person name="Sharon I."/>
            <person name="Castelle C.J."/>
            <person name="Probst A.J."/>
            <person name="Thomas B.C."/>
            <person name="Singh A."/>
            <person name="Wilkins M.J."/>
            <person name="Karaoz U."/>
            <person name="Brodie E.L."/>
            <person name="Williams K.H."/>
            <person name="Hubbard S.S."/>
            <person name="Banfield J.F."/>
        </authorList>
    </citation>
    <scope>NUCLEOTIDE SEQUENCE [LARGE SCALE GENOMIC DNA]</scope>
</reference>
<dbReference type="Proteomes" id="UP000178724">
    <property type="component" value="Unassembled WGS sequence"/>
</dbReference>
<dbReference type="AlphaFoldDB" id="A0A1F4PZI5"/>
<name>A0A1F4PZI5_UNCSA</name>